<dbReference type="Pfam" id="PF03732">
    <property type="entry name" value="Retrotrans_gag"/>
    <property type="match status" value="1"/>
</dbReference>
<dbReference type="PANTHER" id="PTHR33194">
    <property type="entry name" value="ZINC KNUCKLE DOMAINCONTAINING PROTEIN"/>
    <property type="match status" value="1"/>
</dbReference>
<feature type="domain" description="Retrotransposon gag" evidence="2">
    <location>
        <begin position="60"/>
        <end position="155"/>
    </location>
</feature>
<dbReference type="PANTHER" id="PTHR33194:SF4">
    <property type="entry name" value="CCHC-TYPE DOMAIN-CONTAINING PROTEIN"/>
    <property type="match status" value="1"/>
</dbReference>
<organism evidence="3 4">
    <name type="scientific">Rotaria sordida</name>
    <dbReference type="NCBI Taxonomy" id="392033"/>
    <lineage>
        <taxon>Eukaryota</taxon>
        <taxon>Metazoa</taxon>
        <taxon>Spiralia</taxon>
        <taxon>Gnathifera</taxon>
        <taxon>Rotifera</taxon>
        <taxon>Eurotatoria</taxon>
        <taxon>Bdelloidea</taxon>
        <taxon>Philodinida</taxon>
        <taxon>Philodinidae</taxon>
        <taxon>Rotaria</taxon>
    </lineage>
</organism>
<gene>
    <name evidence="3" type="ORF">ZHD862_LOCUS33906</name>
</gene>
<feature type="region of interest" description="Disordered" evidence="1">
    <location>
        <begin position="1"/>
        <end position="20"/>
    </location>
</feature>
<dbReference type="InterPro" id="IPR005162">
    <property type="entry name" value="Retrotrans_gag_dom"/>
</dbReference>
<dbReference type="EMBL" id="CAJNOT010004175">
    <property type="protein sequence ID" value="CAF1419813.1"/>
    <property type="molecule type" value="Genomic_DNA"/>
</dbReference>
<evidence type="ECO:0000256" key="1">
    <source>
        <dbReference type="SAM" id="MobiDB-lite"/>
    </source>
</evidence>
<evidence type="ECO:0000313" key="4">
    <source>
        <dbReference type="Proteomes" id="UP000663864"/>
    </source>
</evidence>
<name>A0A815M572_9BILA</name>
<comment type="caution">
    <text evidence="3">The sequence shown here is derived from an EMBL/GenBank/DDBJ whole genome shotgun (WGS) entry which is preliminary data.</text>
</comment>
<sequence length="230" mass="26181">SSILSLQQYSSTSPPAQNSIPIEADVPSISISSSLSTSHLQRTIADGIIKKPTYFRGSKDDVHEWLEKLEQHDAYRWWTQTSTTIKSWSLFTEAVIKAFGSTKVQELAFEQLKWYKQTVNQFITQYYDKIIELCMKVDPVMPDSLKLKYLMAGIKESLKIHVALQDPKTTDAFLSIARKAEDTLTLTSTNNDVQQNNVKINAATFQKPSVRPNISQKSINKTRHNTFQHL</sequence>
<feature type="non-terminal residue" evidence="3">
    <location>
        <position position="230"/>
    </location>
</feature>
<reference evidence="3" key="1">
    <citation type="submission" date="2021-02" db="EMBL/GenBank/DDBJ databases">
        <authorList>
            <person name="Nowell W R."/>
        </authorList>
    </citation>
    <scope>NUCLEOTIDE SEQUENCE</scope>
</reference>
<protein>
    <recommendedName>
        <fullName evidence="2">Retrotransposon gag domain-containing protein</fullName>
    </recommendedName>
</protein>
<accession>A0A815M572</accession>
<dbReference type="Proteomes" id="UP000663864">
    <property type="component" value="Unassembled WGS sequence"/>
</dbReference>
<evidence type="ECO:0000313" key="3">
    <source>
        <dbReference type="EMBL" id="CAF1419813.1"/>
    </source>
</evidence>
<proteinExistence type="predicted"/>
<dbReference type="AlphaFoldDB" id="A0A815M572"/>
<evidence type="ECO:0000259" key="2">
    <source>
        <dbReference type="Pfam" id="PF03732"/>
    </source>
</evidence>